<dbReference type="PANTHER" id="PTHR39420">
    <property type="match status" value="1"/>
</dbReference>
<keyword evidence="3" id="KW-1185">Reference proteome</keyword>
<dbReference type="Pfam" id="PF10103">
    <property type="entry name" value="Zincin_2"/>
    <property type="match status" value="1"/>
</dbReference>
<evidence type="ECO:0008006" key="4">
    <source>
        <dbReference type="Google" id="ProtNLM"/>
    </source>
</evidence>
<feature type="compositionally biased region" description="Low complexity" evidence="1">
    <location>
        <begin position="103"/>
        <end position="116"/>
    </location>
</feature>
<evidence type="ECO:0000313" key="3">
    <source>
        <dbReference type="Proteomes" id="UP000321720"/>
    </source>
</evidence>
<gene>
    <name evidence="2" type="ORF">CCO02nite_19120</name>
</gene>
<dbReference type="EMBL" id="BJWG01000008">
    <property type="protein sequence ID" value="GEL95254.1"/>
    <property type="molecule type" value="Genomic_DNA"/>
</dbReference>
<feature type="region of interest" description="Disordered" evidence="1">
    <location>
        <begin position="98"/>
        <end position="122"/>
    </location>
</feature>
<reference evidence="2 3" key="1">
    <citation type="submission" date="2019-07" db="EMBL/GenBank/DDBJ databases">
        <title>Whole genome shotgun sequence of Cellulomonas composti NBRC 100758.</title>
        <authorList>
            <person name="Hosoyama A."/>
            <person name="Uohara A."/>
            <person name="Ohji S."/>
            <person name="Ichikawa N."/>
        </authorList>
    </citation>
    <scope>NUCLEOTIDE SEQUENCE [LARGE SCALE GENOMIC DNA]</scope>
    <source>
        <strain evidence="2 3">NBRC 100758</strain>
    </source>
</reference>
<sequence length="383" mass="40539">MDSLGPVDWDTAASVARRLSRPGPRAGRDQLDELVGQLRESATRAAVEASRTTRLVPADGRPPQEVSRVLVVDRAGWARANAQMFAVLAGPLTEPLAGPPAEPLGGAPVADDAPVPSAGSRRSAGMQVGAGLAFLSGKVLGQFDPFTPPVPPGGGPRDPLAPGEGRLLLVAPNVLHLERVLGVDPADFRLWVALHEQTHALQFAAAPWLAPHLRARFSLVLANLVGGTEPDASGDLAERFSSLVERAVQAVTKPDGSVLDALSDEQRVVVDEVGAVMSLLEGHADVAMDAVGRRVVPSVRQIRAKFEARRDSAARKRGAAGLLRRLLGMDAKLAQYRDGADFVRHVRGAVGLTGFNAVWESVEHLPTPAEIEDPAAWVRRVHG</sequence>
<dbReference type="PANTHER" id="PTHR39420:SF1">
    <property type="entry name" value="HYDROLASE"/>
    <property type="match status" value="1"/>
</dbReference>
<dbReference type="AlphaFoldDB" id="A0A511JBA4"/>
<accession>A0A511JBA4</accession>
<evidence type="ECO:0000313" key="2">
    <source>
        <dbReference type="EMBL" id="GEL95254.1"/>
    </source>
</evidence>
<dbReference type="NCBIfam" id="TIGR03883">
    <property type="entry name" value="DUF2342_F420"/>
    <property type="match status" value="1"/>
</dbReference>
<evidence type="ECO:0000256" key="1">
    <source>
        <dbReference type="SAM" id="MobiDB-lite"/>
    </source>
</evidence>
<dbReference type="NCBIfam" id="TIGR03624">
    <property type="entry name" value="putative hydrolase"/>
    <property type="match status" value="1"/>
</dbReference>
<dbReference type="Proteomes" id="UP000321720">
    <property type="component" value="Unassembled WGS sequence"/>
</dbReference>
<dbReference type="Gene3D" id="1.20.150.30">
    <property type="entry name" value="Zincin-like metallopeptidase, N-terminal domain"/>
    <property type="match status" value="1"/>
</dbReference>
<dbReference type="OrthoDB" id="142939at2"/>
<proteinExistence type="predicted"/>
<name>A0A511JBA4_9CELL</name>
<feature type="region of interest" description="Disordered" evidence="1">
    <location>
        <begin position="1"/>
        <end position="30"/>
    </location>
</feature>
<comment type="caution">
    <text evidence="2">The sequence shown here is derived from an EMBL/GenBank/DDBJ whole genome shotgun (WGS) entry which is preliminary data.</text>
</comment>
<dbReference type="InterPro" id="IPR042271">
    <property type="entry name" value="Zinicin_2_N"/>
</dbReference>
<dbReference type="RefSeq" id="WP_146842914.1">
    <property type="nucleotide sequence ID" value="NZ_BJWG01000008.1"/>
</dbReference>
<dbReference type="SUPFAM" id="SSF55486">
    <property type="entry name" value="Metalloproteases ('zincins'), catalytic domain"/>
    <property type="match status" value="1"/>
</dbReference>
<dbReference type="InterPro" id="IPR018766">
    <property type="entry name" value="Zinicin_2"/>
</dbReference>
<dbReference type="InterPro" id="IPR022454">
    <property type="entry name" value="CHP03883_F420-assoc"/>
</dbReference>
<organism evidence="2 3">
    <name type="scientific">Cellulomonas composti</name>
    <dbReference type="NCBI Taxonomy" id="266130"/>
    <lineage>
        <taxon>Bacteria</taxon>
        <taxon>Bacillati</taxon>
        <taxon>Actinomycetota</taxon>
        <taxon>Actinomycetes</taxon>
        <taxon>Micrococcales</taxon>
        <taxon>Cellulomonadaceae</taxon>
        <taxon>Cellulomonas</taxon>
    </lineage>
</organism>
<protein>
    <recommendedName>
        <fullName evidence="4">Hydrolase</fullName>
    </recommendedName>
</protein>